<evidence type="ECO:0000313" key="2">
    <source>
        <dbReference type="EMBL" id="CDW44418.1"/>
    </source>
</evidence>
<name>A0A0K2V1P0_LEPSM</name>
<reference evidence="2" key="1">
    <citation type="submission" date="2014-05" db="EMBL/GenBank/DDBJ databases">
        <authorList>
            <person name="Chronopoulou M."/>
        </authorList>
    </citation>
    <scope>NUCLEOTIDE SEQUENCE</scope>
    <source>
        <tissue evidence="2">Whole organism</tissue>
    </source>
</reference>
<organism evidence="2">
    <name type="scientific">Lepeophtheirus salmonis</name>
    <name type="common">Salmon louse</name>
    <name type="synonym">Caligus salmonis</name>
    <dbReference type="NCBI Taxonomy" id="72036"/>
    <lineage>
        <taxon>Eukaryota</taxon>
        <taxon>Metazoa</taxon>
        <taxon>Ecdysozoa</taxon>
        <taxon>Arthropoda</taxon>
        <taxon>Crustacea</taxon>
        <taxon>Multicrustacea</taxon>
        <taxon>Hexanauplia</taxon>
        <taxon>Copepoda</taxon>
        <taxon>Siphonostomatoida</taxon>
        <taxon>Caligidae</taxon>
        <taxon>Lepeophtheirus</taxon>
    </lineage>
</organism>
<protein>
    <submittedName>
        <fullName evidence="2">Uncharacterized protein</fullName>
    </submittedName>
</protein>
<feature type="region of interest" description="Disordered" evidence="1">
    <location>
        <begin position="1"/>
        <end position="24"/>
    </location>
</feature>
<dbReference type="AlphaFoldDB" id="A0A0K2V1P0"/>
<sequence>MPPPSILRPVNKAGKQTHDYIDHSMQSNSIIKKLIE</sequence>
<dbReference type="EMBL" id="HACA01027057">
    <property type="protein sequence ID" value="CDW44418.1"/>
    <property type="molecule type" value="Transcribed_RNA"/>
</dbReference>
<evidence type="ECO:0000256" key="1">
    <source>
        <dbReference type="SAM" id="MobiDB-lite"/>
    </source>
</evidence>
<accession>A0A0K2V1P0</accession>
<proteinExistence type="predicted"/>